<dbReference type="AlphaFoldDB" id="A0A0Z8D1F0"/>
<proteinExistence type="predicted"/>
<accession>A0A0Z8D1F0</accession>
<sequence>MTAAFIIFLIIKVLALILFLACLFLGYKLVKTLNKKQVSPAKKWGIIGLYSLFLLIVAYLTTFVVVLGINT</sequence>
<name>A0A0Z8D1F0_STRSU</name>
<keyword evidence="1" id="KW-0472">Membrane</keyword>
<organism evidence="2 3">
    <name type="scientific">Streptococcus suis</name>
    <dbReference type="NCBI Taxonomy" id="1307"/>
    <lineage>
        <taxon>Bacteria</taxon>
        <taxon>Bacillati</taxon>
        <taxon>Bacillota</taxon>
        <taxon>Bacilli</taxon>
        <taxon>Lactobacillales</taxon>
        <taxon>Streptococcaceae</taxon>
        <taxon>Streptococcus</taxon>
    </lineage>
</organism>
<keyword evidence="1" id="KW-0812">Transmembrane</keyword>
<evidence type="ECO:0000256" key="1">
    <source>
        <dbReference type="SAM" id="Phobius"/>
    </source>
</evidence>
<dbReference type="RefSeq" id="WP_044672895.1">
    <property type="nucleotide sequence ID" value="NZ_CEFF01000053.1"/>
</dbReference>
<dbReference type="Proteomes" id="UP000072618">
    <property type="component" value="Unassembled WGS sequence"/>
</dbReference>
<dbReference type="EMBL" id="FIGJ01000002">
    <property type="protein sequence ID" value="CYU35211.1"/>
    <property type="molecule type" value="Genomic_DNA"/>
</dbReference>
<gene>
    <name evidence="2" type="ORF">ERS132394_00277</name>
</gene>
<evidence type="ECO:0000313" key="3">
    <source>
        <dbReference type="Proteomes" id="UP000072618"/>
    </source>
</evidence>
<protein>
    <submittedName>
        <fullName evidence="2">Uncharacterized protein</fullName>
    </submittedName>
</protein>
<feature type="transmembrane region" description="Helical" evidence="1">
    <location>
        <begin position="47"/>
        <end position="69"/>
    </location>
</feature>
<keyword evidence="1" id="KW-1133">Transmembrane helix</keyword>
<reference evidence="2 3" key="1">
    <citation type="submission" date="2016-02" db="EMBL/GenBank/DDBJ databases">
        <authorList>
            <consortium name="Pathogen Informatics"/>
        </authorList>
    </citation>
    <scope>NUCLEOTIDE SEQUENCE [LARGE SCALE GENOMIC DNA]</scope>
    <source>
        <strain evidence="2 3">LSS32</strain>
    </source>
</reference>
<evidence type="ECO:0000313" key="2">
    <source>
        <dbReference type="EMBL" id="CYU35211.1"/>
    </source>
</evidence>
<feature type="transmembrane region" description="Helical" evidence="1">
    <location>
        <begin position="6"/>
        <end position="27"/>
    </location>
</feature>